<reference evidence="5" key="1">
    <citation type="submission" date="2014-12" db="EMBL/GenBank/DDBJ databases">
        <title>Insight into the proteome of Arion vulgaris.</title>
        <authorList>
            <person name="Aradska J."/>
            <person name="Bulat T."/>
            <person name="Smidak R."/>
            <person name="Sarate P."/>
            <person name="Gangsoo J."/>
            <person name="Sialana F."/>
            <person name="Bilban M."/>
            <person name="Lubec G."/>
        </authorList>
    </citation>
    <scope>NUCLEOTIDE SEQUENCE</scope>
    <source>
        <tissue evidence="5">Skin</tissue>
    </source>
</reference>
<dbReference type="SMART" id="SM00320">
    <property type="entry name" value="WD40"/>
    <property type="match status" value="1"/>
</dbReference>
<dbReference type="SUPFAM" id="SSF50978">
    <property type="entry name" value="WD40 repeat-like"/>
    <property type="match status" value="1"/>
</dbReference>
<dbReference type="InterPro" id="IPR015943">
    <property type="entry name" value="WD40/YVTN_repeat-like_dom_sf"/>
</dbReference>
<organism evidence="5">
    <name type="scientific">Arion vulgaris</name>
    <dbReference type="NCBI Taxonomy" id="1028688"/>
    <lineage>
        <taxon>Eukaryota</taxon>
        <taxon>Metazoa</taxon>
        <taxon>Spiralia</taxon>
        <taxon>Lophotrochozoa</taxon>
        <taxon>Mollusca</taxon>
        <taxon>Gastropoda</taxon>
        <taxon>Heterobranchia</taxon>
        <taxon>Euthyneura</taxon>
        <taxon>Panpulmonata</taxon>
        <taxon>Eupulmonata</taxon>
        <taxon>Stylommatophora</taxon>
        <taxon>Helicina</taxon>
        <taxon>Arionoidea</taxon>
        <taxon>Arionidae</taxon>
        <taxon>Arion</taxon>
    </lineage>
</organism>
<dbReference type="GO" id="GO:0000127">
    <property type="term" value="C:transcription factor TFIIIC complex"/>
    <property type="evidence" value="ECO:0007669"/>
    <property type="project" value="TreeGrafter"/>
</dbReference>
<accession>A0A0B6YYR1</accession>
<feature type="non-terminal residue" evidence="5">
    <location>
        <position position="1"/>
    </location>
</feature>
<keyword evidence="2" id="KW-0804">Transcription</keyword>
<evidence type="ECO:0000256" key="4">
    <source>
        <dbReference type="PROSITE-ProRule" id="PRU00221"/>
    </source>
</evidence>
<dbReference type="PANTHER" id="PTHR15052">
    <property type="entry name" value="RNA POLYMERASE III TRANSCRIPTION INITIATION FACTOR COMPLEX SUBUNIT"/>
    <property type="match status" value="1"/>
</dbReference>
<dbReference type="PANTHER" id="PTHR15052:SF2">
    <property type="entry name" value="GENERAL TRANSCRIPTION FACTOR 3C POLYPEPTIDE 2"/>
    <property type="match status" value="1"/>
</dbReference>
<dbReference type="AlphaFoldDB" id="A0A0B6YYR1"/>
<evidence type="ECO:0000256" key="2">
    <source>
        <dbReference type="ARBA" id="ARBA00023163"/>
    </source>
</evidence>
<dbReference type="InterPro" id="IPR001680">
    <property type="entry name" value="WD40_rpt"/>
</dbReference>
<dbReference type="EMBL" id="HACG01013770">
    <property type="protein sequence ID" value="CEK60635.1"/>
    <property type="molecule type" value="Transcribed_RNA"/>
</dbReference>
<evidence type="ECO:0000256" key="1">
    <source>
        <dbReference type="ARBA" id="ARBA00004123"/>
    </source>
</evidence>
<gene>
    <name evidence="5" type="primary">ORF39967</name>
</gene>
<proteinExistence type="predicted"/>
<protein>
    <submittedName>
        <fullName evidence="5">Uncharacterized protein</fullName>
    </submittedName>
</protein>
<feature type="non-terminal residue" evidence="5">
    <location>
        <position position="152"/>
    </location>
</feature>
<dbReference type="PROSITE" id="PS50082">
    <property type="entry name" value="WD_REPEATS_2"/>
    <property type="match status" value="1"/>
</dbReference>
<evidence type="ECO:0000256" key="3">
    <source>
        <dbReference type="ARBA" id="ARBA00023242"/>
    </source>
</evidence>
<name>A0A0B6YYR1_9EUPU</name>
<dbReference type="Gene3D" id="2.130.10.10">
    <property type="entry name" value="YVTN repeat-like/Quinoprotein amine dehydrogenase"/>
    <property type="match status" value="1"/>
</dbReference>
<dbReference type="GO" id="GO:0005634">
    <property type="term" value="C:nucleus"/>
    <property type="evidence" value="ECO:0007669"/>
    <property type="project" value="UniProtKB-SubCell"/>
</dbReference>
<sequence length="152" mass="17083">DFKYIIAGYGYGMVYLWDITTSSPLLKVDSSTLRPMRCFSFHTMAIVSTCWNPRNPSIFVTTSLDFSVCVWNVNTPDQPIGIIRKPHVHVVPRSVCWAGPLHNGFFSTCDKLTGYENTYVYFHGLSKSVLLSSSGNLIIQCHSACAWDVNFC</sequence>
<keyword evidence="3" id="KW-0539">Nucleus</keyword>
<dbReference type="InterPro" id="IPR036322">
    <property type="entry name" value="WD40_repeat_dom_sf"/>
</dbReference>
<dbReference type="InterPro" id="IPR052416">
    <property type="entry name" value="GTF3C_component"/>
</dbReference>
<comment type="subcellular location">
    <subcellularLocation>
        <location evidence="1">Nucleus</location>
    </subcellularLocation>
</comment>
<feature type="repeat" description="WD" evidence="4">
    <location>
        <begin position="39"/>
        <end position="75"/>
    </location>
</feature>
<evidence type="ECO:0000313" key="5">
    <source>
        <dbReference type="EMBL" id="CEK60635.1"/>
    </source>
</evidence>
<keyword evidence="4" id="KW-0853">WD repeat</keyword>
<dbReference type="GO" id="GO:0006383">
    <property type="term" value="P:transcription by RNA polymerase III"/>
    <property type="evidence" value="ECO:0007669"/>
    <property type="project" value="TreeGrafter"/>
</dbReference>